<evidence type="ECO:0000313" key="2">
    <source>
        <dbReference type="Proteomes" id="UP000050741"/>
    </source>
</evidence>
<name>A0A183CL72_GLOPA</name>
<dbReference type="InterPro" id="IPR038499">
    <property type="entry name" value="BRO1_sf"/>
</dbReference>
<dbReference type="PANTHER" id="PTHR23030:SF30">
    <property type="entry name" value="TYROSINE-PROTEIN PHOSPHATASE NON-RECEPTOR TYPE 23"/>
    <property type="match status" value="1"/>
</dbReference>
<protein>
    <submittedName>
        <fullName evidence="3">BRO1 domain-containing protein</fullName>
    </submittedName>
</protein>
<reference evidence="2" key="1">
    <citation type="submission" date="2014-05" db="EMBL/GenBank/DDBJ databases">
        <title>The genome and life-stage specific transcriptomes of Globodera pallida elucidate key aspects of plant parasitism by a cyst nematode.</title>
        <authorList>
            <person name="Cotton J.A."/>
            <person name="Lilley C.J."/>
            <person name="Jones L.M."/>
            <person name="Kikuchi T."/>
            <person name="Reid A.J."/>
            <person name="Thorpe P."/>
            <person name="Tsai I.J."/>
            <person name="Beasley H."/>
            <person name="Blok V."/>
            <person name="Cock P.J.A."/>
            <person name="Van den Akker S.E."/>
            <person name="Holroyd N."/>
            <person name="Hunt M."/>
            <person name="Mantelin S."/>
            <person name="Naghra H."/>
            <person name="Pain A."/>
            <person name="Palomares-Rius J.E."/>
            <person name="Zarowiecki M."/>
            <person name="Berriman M."/>
            <person name="Jones J.T."/>
            <person name="Urwin P.E."/>
        </authorList>
    </citation>
    <scope>NUCLEOTIDE SEQUENCE [LARGE SCALE GENOMIC DNA]</scope>
    <source>
        <strain evidence="2">Lindley</strain>
    </source>
</reference>
<sequence>MDIMILYSKLIKMDIMMLKIQAQAQECMLEKSMIDQRKPMVVARVALHLYNIYQQCDEHLKSSGLADLLSSSRYKEVDRLCGAKSHLYGAISSYYLGQQADDEQQYGTRLAYFARALAHINIAVQLCEKDEPNRHFVKLSNSRMM</sequence>
<dbReference type="AlphaFoldDB" id="A0A183CL72"/>
<dbReference type="GO" id="GO:0043328">
    <property type="term" value="P:protein transport to vacuole involved in ubiquitin-dependent protein catabolic process via the multivesicular body sorting pathway"/>
    <property type="evidence" value="ECO:0007669"/>
    <property type="project" value="TreeGrafter"/>
</dbReference>
<dbReference type="PANTHER" id="PTHR23030">
    <property type="entry name" value="PCD6 INTERACTING PROTEIN-RELATED"/>
    <property type="match status" value="1"/>
</dbReference>
<dbReference type="GO" id="GO:0045022">
    <property type="term" value="P:early endosome to late endosome transport"/>
    <property type="evidence" value="ECO:0007669"/>
    <property type="project" value="TreeGrafter"/>
</dbReference>
<reference evidence="3" key="2">
    <citation type="submission" date="2016-06" db="UniProtKB">
        <authorList>
            <consortium name="WormBaseParasite"/>
        </authorList>
    </citation>
    <scope>IDENTIFICATION</scope>
</reference>
<evidence type="ECO:0000313" key="3">
    <source>
        <dbReference type="WBParaSite" id="GPLIN_001362800"/>
    </source>
</evidence>
<dbReference type="Pfam" id="PF03097">
    <property type="entry name" value="BRO1"/>
    <property type="match status" value="1"/>
</dbReference>
<evidence type="ECO:0000259" key="1">
    <source>
        <dbReference type="Pfam" id="PF03097"/>
    </source>
</evidence>
<dbReference type="GO" id="GO:0032456">
    <property type="term" value="P:endocytic recycling"/>
    <property type="evidence" value="ECO:0007669"/>
    <property type="project" value="TreeGrafter"/>
</dbReference>
<keyword evidence="2" id="KW-1185">Reference proteome</keyword>
<dbReference type="Proteomes" id="UP000050741">
    <property type="component" value="Unassembled WGS sequence"/>
</dbReference>
<dbReference type="Gene3D" id="1.25.40.280">
    <property type="entry name" value="alix/aip1 like domains"/>
    <property type="match status" value="1"/>
</dbReference>
<dbReference type="InterPro" id="IPR004328">
    <property type="entry name" value="BRO1_dom"/>
</dbReference>
<accession>A0A183CL72</accession>
<feature type="domain" description="BRO1" evidence="1">
    <location>
        <begin position="21"/>
        <end position="126"/>
    </location>
</feature>
<proteinExistence type="predicted"/>
<dbReference type="WBParaSite" id="GPLIN_001362800">
    <property type="protein sequence ID" value="GPLIN_001362800"/>
    <property type="gene ID" value="GPLIN_001362800"/>
</dbReference>
<organism evidence="2 3">
    <name type="scientific">Globodera pallida</name>
    <name type="common">Potato cyst nematode worm</name>
    <name type="synonym">Heterodera pallida</name>
    <dbReference type="NCBI Taxonomy" id="36090"/>
    <lineage>
        <taxon>Eukaryota</taxon>
        <taxon>Metazoa</taxon>
        <taxon>Ecdysozoa</taxon>
        <taxon>Nematoda</taxon>
        <taxon>Chromadorea</taxon>
        <taxon>Rhabditida</taxon>
        <taxon>Tylenchina</taxon>
        <taxon>Tylenchomorpha</taxon>
        <taxon>Tylenchoidea</taxon>
        <taxon>Heteroderidae</taxon>
        <taxon>Heteroderinae</taxon>
        <taxon>Globodera</taxon>
    </lineage>
</organism>
<dbReference type="GO" id="GO:0005768">
    <property type="term" value="C:endosome"/>
    <property type="evidence" value="ECO:0007669"/>
    <property type="project" value="TreeGrafter"/>
</dbReference>